<dbReference type="EMBL" id="JMQM01000001">
    <property type="protein sequence ID" value="KFB09308.1"/>
    <property type="molecule type" value="Genomic_DNA"/>
</dbReference>
<keyword evidence="6" id="KW-0413">Isomerase</keyword>
<dbReference type="STRING" id="472175.EL18_00323"/>
<feature type="active site" description="For ring-opening step" evidence="4">
    <location>
        <position position="144"/>
    </location>
</feature>
<comment type="caution">
    <text evidence="6">The sequence shown here is derived from an EMBL/GenBank/DDBJ whole genome shotgun (WGS) entry which is preliminary data.</text>
</comment>
<evidence type="ECO:0000256" key="3">
    <source>
        <dbReference type="ARBA" id="ARBA00023277"/>
    </source>
</evidence>
<feature type="domain" description="Glucosamine/galactosamine-6-phosphate isomerase" evidence="5">
    <location>
        <begin position="11"/>
        <end position="225"/>
    </location>
</feature>
<comment type="pathway">
    <text evidence="4">Amino-sugar metabolism; N-acetylneuraminate degradation; D-fructose 6-phosphate from N-acetylneuraminate: step 5/5.</text>
</comment>
<feature type="active site" description="Proton acceptor; for ring-opening step" evidence="4">
    <location>
        <position position="139"/>
    </location>
</feature>
<comment type="similarity">
    <text evidence="4">Belongs to the glucosamine/galactosamine-6-phosphate isomerase family. NagB subfamily.</text>
</comment>
<dbReference type="NCBIfam" id="TIGR00502">
    <property type="entry name" value="nagB"/>
    <property type="match status" value="1"/>
</dbReference>
<dbReference type="PANTHER" id="PTHR11280:SF5">
    <property type="entry name" value="GLUCOSAMINE-6-PHOSPHATE ISOMERASE"/>
    <property type="match status" value="1"/>
</dbReference>
<dbReference type="AlphaFoldDB" id="A0A084U8M2"/>
<dbReference type="InterPro" id="IPR004547">
    <property type="entry name" value="Glucosamine6P_isomerase"/>
</dbReference>
<keyword evidence="3 4" id="KW-0119">Carbohydrate metabolism</keyword>
<dbReference type="Gene3D" id="3.40.50.1360">
    <property type="match status" value="1"/>
</dbReference>
<dbReference type="FunFam" id="3.40.50.1360:FF:000003">
    <property type="entry name" value="Glucosamine-6-phosphate deaminase"/>
    <property type="match status" value="1"/>
</dbReference>
<feature type="active site" description="For ring-opening step" evidence="4">
    <location>
        <position position="137"/>
    </location>
</feature>
<dbReference type="GO" id="GO:0042802">
    <property type="term" value="F:identical protein binding"/>
    <property type="evidence" value="ECO:0007669"/>
    <property type="project" value="TreeGrafter"/>
</dbReference>
<dbReference type="OrthoDB" id="9791139at2"/>
<dbReference type="EC" id="3.5.99.6" evidence="4"/>
<comment type="caution">
    <text evidence="4">Lacks conserved residue(s) required for the propagation of feature annotation.</text>
</comment>
<accession>A0A084U8M2</accession>
<sequence length="264" mass="28285">MATILIHPDTQSAIRATAERLLQAVQGDHDAVLGLATGGTMEPVYHQLVRRADEARLSFAGVTTFNLDEYVGLAADHPQSYRSTMNRLLFDHVDIPRNQTYLPRGDAQDPSAEAIAYEAAIEAAGGIDLQLLGIGRNGHLGFNEPSSSLASRTRIKKLARSTLEANARFFGAGERMPTHAITMGIGTIMKARKLLMLAMGASKADAVAAALEGPVTAACPASILQFHPDVTVVLDQEAASCLKLRDFYEDIHPGGQEVYFAGNS</sequence>
<dbReference type="HAMAP" id="MF_01241">
    <property type="entry name" value="GlcN6P_deamin"/>
    <property type="match status" value="1"/>
</dbReference>
<dbReference type="eggNOG" id="COG0363">
    <property type="taxonomic scope" value="Bacteria"/>
</dbReference>
<dbReference type="CDD" id="cd01399">
    <property type="entry name" value="GlcN6P_deaminase"/>
    <property type="match status" value="1"/>
</dbReference>
<dbReference type="UniPathway" id="UPA00629">
    <property type="reaction ID" value="UER00684"/>
</dbReference>
<dbReference type="InterPro" id="IPR018321">
    <property type="entry name" value="Glucosamine6P_isomerase_CS"/>
</dbReference>
<dbReference type="GO" id="GO:0006046">
    <property type="term" value="P:N-acetylglucosamine catabolic process"/>
    <property type="evidence" value="ECO:0007669"/>
    <property type="project" value="UniProtKB-UniRule"/>
</dbReference>
<gene>
    <name evidence="4" type="primary">nagB</name>
    <name evidence="6" type="ORF">EL18_00323</name>
</gene>
<proteinExistence type="inferred from homology"/>
<dbReference type="PROSITE" id="PS01161">
    <property type="entry name" value="GLC_GALNAC_ISOMERASE"/>
    <property type="match status" value="1"/>
</dbReference>
<dbReference type="GO" id="GO:0004342">
    <property type="term" value="F:glucosamine-6-phosphate deaminase activity"/>
    <property type="evidence" value="ECO:0007669"/>
    <property type="project" value="UniProtKB-UniRule"/>
</dbReference>
<evidence type="ECO:0000313" key="6">
    <source>
        <dbReference type="EMBL" id="KFB09308.1"/>
    </source>
</evidence>
<evidence type="ECO:0000256" key="4">
    <source>
        <dbReference type="HAMAP-Rule" id="MF_01241"/>
    </source>
</evidence>
<comment type="catalytic activity">
    <reaction evidence="1 4">
        <text>alpha-D-glucosamine 6-phosphate + H2O = beta-D-fructose 6-phosphate + NH4(+)</text>
        <dbReference type="Rhea" id="RHEA:12172"/>
        <dbReference type="ChEBI" id="CHEBI:15377"/>
        <dbReference type="ChEBI" id="CHEBI:28938"/>
        <dbReference type="ChEBI" id="CHEBI:57634"/>
        <dbReference type="ChEBI" id="CHEBI:75989"/>
        <dbReference type="EC" id="3.5.99.6"/>
    </reaction>
</comment>
<evidence type="ECO:0000259" key="5">
    <source>
        <dbReference type="Pfam" id="PF01182"/>
    </source>
</evidence>
<dbReference type="GO" id="GO:0016853">
    <property type="term" value="F:isomerase activity"/>
    <property type="evidence" value="ECO:0007669"/>
    <property type="project" value="UniProtKB-KW"/>
</dbReference>
<evidence type="ECO:0000256" key="1">
    <source>
        <dbReference type="ARBA" id="ARBA00000644"/>
    </source>
</evidence>
<reference evidence="6 7" key="1">
    <citation type="submission" date="2014-05" db="EMBL/GenBank/DDBJ databases">
        <title>Draft Genome Sequence of Nitratireductor basaltis Strain UMTGB225, A Marine Bacterium Isolated from Green Barrel Tunicate.</title>
        <authorList>
            <person name="Gan H.Y."/>
        </authorList>
    </citation>
    <scope>NUCLEOTIDE SEQUENCE [LARGE SCALE GENOMIC DNA]</scope>
    <source>
        <strain evidence="6 7">UMTGB225</strain>
    </source>
</reference>
<feature type="active site" description="Proton acceptor; for enolization step" evidence="4">
    <location>
        <position position="68"/>
    </location>
</feature>
<dbReference type="Pfam" id="PF01182">
    <property type="entry name" value="Glucosamine_iso"/>
    <property type="match status" value="1"/>
</dbReference>
<dbReference type="InterPro" id="IPR037171">
    <property type="entry name" value="NagB/RpiA_transferase-like"/>
</dbReference>
<dbReference type="SUPFAM" id="SSF100950">
    <property type="entry name" value="NagB/RpiA/CoA transferase-like"/>
    <property type="match status" value="1"/>
</dbReference>
<evidence type="ECO:0000256" key="2">
    <source>
        <dbReference type="ARBA" id="ARBA00022801"/>
    </source>
</evidence>
<dbReference type="GO" id="GO:0006043">
    <property type="term" value="P:glucosamine catabolic process"/>
    <property type="evidence" value="ECO:0007669"/>
    <property type="project" value="TreeGrafter"/>
</dbReference>
<keyword evidence="2 4" id="KW-0378">Hydrolase</keyword>
<dbReference type="GO" id="GO:0005737">
    <property type="term" value="C:cytoplasm"/>
    <property type="evidence" value="ECO:0007669"/>
    <property type="project" value="TreeGrafter"/>
</dbReference>
<dbReference type="PATRIC" id="fig|472175.3.peg.334"/>
<dbReference type="GO" id="GO:0019262">
    <property type="term" value="P:N-acetylneuraminate catabolic process"/>
    <property type="evidence" value="ECO:0007669"/>
    <property type="project" value="UniProtKB-UniRule"/>
</dbReference>
<evidence type="ECO:0000313" key="7">
    <source>
        <dbReference type="Proteomes" id="UP000053675"/>
    </source>
</evidence>
<dbReference type="Proteomes" id="UP000053675">
    <property type="component" value="Unassembled WGS sequence"/>
</dbReference>
<dbReference type="RefSeq" id="WP_036479093.1">
    <property type="nucleotide sequence ID" value="NZ_JMQM01000001.1"/>
</dbReference>
<organism evidence="6 7">
    <name type="scientific">Nitratireductor basaltis</name>
    <dbReference type="NCBI Taxonomy" id="472175"/>
    <lineage>
        <taxon>Bacteria</taxon>
        <taxon>Pseudomonadati</taxon>
        <taxon>Pseudomonadota</taxon>
        <taxon>Alphaproteobacteria</taxon>
        <taxon>Hyphomicrobiales</taxon>
        <taxon>Phyllobacteriaceae</taxon>
        <taxon>Nitratireductor</taxon>
    </lineage>
</organism>
<comment type="function">
    <text evidence="4">Catalyzes the reversible isomerization-deamination of glucosamine 6-phosphate (GlcN6P) to form fructose 6-phosphate (Fru6P) and ammonium ion.</text>
</comment>
<dbReference type="InterPro" id="IPR006148">
    <property type="entry name" value="Glc/Gal-6P_isomerase"/>
</dbReference>
<name>A0A084U8M2_9HYPH</name>
<protein>
    <recommendedName>
        <fullName evidence="4">Glucosamine-6-phosphate deaminase</fullName>
        <ecNumber evidence="4">3.5.99.6</ecNumber>
    </recommendedName>
    <alternativeName>
        <fullName evidence="4">GlcN6P deaminase</fullName>
        <shortName evidence="4">GNPDA</shortName>
    </alternativeName>
    <alternativeName>
        <fullName evidence="4">Glucosamine-6-phosphate isomerase</fullName>
    </alternativeName>
</protein>
<dbReference type="PANTHER" id="PTHR11280">
    <property type="entry name" value="GLUCOSAMINE-6-PHOSPHATE ISOMERASE"/>
    <property type="match status" value="1"/>
</dbReference>
<keyword evidence="7" id="KW-1185">Reference proteome</keyword>
<dbReference type="GO" id="GO:0005975">
    <property type="term" value="P:carbohydrate metabolic process"/>
    <property type="evidence" value="ECO:0007669"/>
    <property type="project" value="InterPro"/>
</dbReference>